<feature type="transmembrane region" description="Helical" evidence="7">
    <location>
        <begin position="269"/>
        <end position="293"/>
    </location>
</feature>
<dbReference type="CDD" id="cd04187">
    <property type="entry name" value="DPM1_like_bac"/>
    <property type="match status" value="1"/>
</dbReference>
<organism evidence="9 10">
    <name type="scientific">Candidatus Magasanikbacteria bacterium RIFCSPHIGHO2_01_FULL_50_8</name>
    <dbReference type="NCBI Taxonomy" id="1798674"/>
    <lineage>
        <taxon>Bacteria</taxon>
        <taxon>Candidatus Magasanikiibacteriota</taxon>
    </lineage>
</organism>
<protein>
    <recommendedName>
        <fullName evidence="8">Glycosyltransferase 2-like domain-containing protein</fullName>
    </recommendedName>
</protein>
<dbReference type="SUPFAM" id="SSF53448">
    <property type="entry name" value="Nucleotide-diphospho-sugar transferases"/>
    <property type="match status" value="1"/>
</dbReference>
<dbReference type="InterPro" id="IPR050256">
    <property type="entry name" value="Glycosyltransferase_2"/>
</dbReference>
<dbReference type="GO" id="GO:0005886">
    <property type="term" value="C:plasma membrane"/>
    <property type="evidence" value="ECO:0007669"/>
    <property type="project" value="TreeGrafter"/>
</dbReference>
<reference evidence="9 10" key="1">
    <citation type="journal article" date="2016" name="Nat. Commun.">
        <title>Thousands of microbial genomes shed light on interconnected biogeochemical processes in an aquifer system.</title>
        <authorList>
            <person name="Anantharaman K."/>
            <person name="Brown C.T."/>
            <person name="Hug L.A."/>
            <person name="Sharon I."/>
            <person name="Castelle C.J."/>
            <person name="Probst A.J."/>
            <person name="Thomas B.C."/>
            <person name="Singh A."/>
            <person name="Wilkins M.J."/>
            <person name="Karaoz U."/>
            <person name="Brodie E.L."/>
            <person name="Williams K.H."/>
            <person name="Hubbard S.S."/>
            <person name="Banfield J.F."/>
        </authorList>
    </citation>
    <scope>NUCLEOTIDE SEQUENCE [LARGE SCALE GENOMIC DNA]</scope>
</reference>
<evidence type="ECO:0000259" key="8">
    <source>
        <dbReference type="Pfam" id="PF00535"/>
    </source>
</evidence>
<dbReference type="EMBL" id="MFPV01000046">
    <property type="protein sequence ID" value="OGH61120.1"/>
    <property type="molecule type" value="Genomic_DNA"/>
</dbReference>
<dbReference type="PANTHER" id="PTHR48090:SF1">
    <property type="entry name" value="PROPHAGE BACTOPRENOL GLUCOSYL TRANSFERASE HOMOLOG"/>
    <property type="match status" value="1"/>
</dbReference>
<dbReference type="InterPro" id="IPR001173">
    <property type="entry name" value="Glyco_trans_2-like"/>
</dbReference>
<keyword evidence="3" id="KW-0808">Transferase</keyword>
<comment type="caution">
    <text evidence="9">The sequence shown here is derived from an EMBL/GenBank/DDBJ whole genome shotgun (WGS) entry which is preliminary data.</text>
</comment>
<evidence type="ECO:0000313" key="9">
    <source>
        <dbReference type="EMBL" id="OGH61120.1"/>
    </source>
</evidence>
<evidence type="ECO:0000256" key="1">
    <source>
        <dbReference type="ARBA" id="ARBA00004141"/>
    </source>
</evidence>
<name>A0A1F6LP03_9BACT</name>
<keyword evidence="5 7" id="KW-1133">Transmembrane helix</keyword>
<feature type="transmembrane region" description="Helical" evidence="7">
    <location>
        <begin position="237"/>
        <end position="257"/>
    </location>
</feature>
<evidence type="ECO:0000313" key="10">
    <source>
        <dbReference type="Proteomes" id="UP000176329"/>
    </source>
</evidence>
<dbReference type="Proteomes" id="UP000176329">
    <property type="component" value="Unassembled WGS sequence"/>
</dbReference>
<evidence type="ECO:0000256" key="6">
    <source>
        <dbReference type="ARBA" id="ARBA00023136"/>
    </source>
</evidence>
<dbReference type="Pfam" id="PF00535">
    <property type="entry name" value="Glycos_transf_2"/>
    <property type="match status" value="1"/>
</dbReference>
<accession>A0A1F6LP03</accession>
<dbReference type="PANTHER" id="PTHR48090">
    <property type="entry name" value="UNDECAPRENYL-PHOSPHATE 4-DEOXY-4-FORMAMIDO-L-ARABINOSE TRANSFERASE-RELATED"/>
    <property type="match status" value="1"/>
</dbReference>
<evidence type="ECO:0000256" key="3">
    <source>
        <dbReference type="ARBA" id="ARBA00022679"/>
    </source>
</evidence>
<sequence length="314" mass="34797">MSRFISLVIPALNEEKNITTIINAVRHAVDELPQYQFEVIFVNDGSTDGTAREIAACAAHDQRIKCVEFSRNFNKEIAITAGLHYAQGDAAIIMDADLQHPPELIPEFIAAWERGGEMVIGVRDELIGAGMIKKIGSHLFFRVMRLFGDVNFLSGETDFRLIDRKLITVFNTCSERRRIARGLLDWLGFKKEYIHFIAPERTNGVAKYSGKKLFALAGAALVAHSMFPLHLAGYLGASITALSGILGLFVVIDMFFLADPLQLKITGTAMLAIMILFLVGIILICIGLMALYISHLQESVANRPLYVIRSTINL</sequence>
<keyword evidence="6 7" id="KW-0472">Membrane</keyword>
<feature type="domain" description="Glycosyltransferase 2-like" evidence="8">
    <location>
        <begin position="6"/>
        <end position="136"/>
    </location>
</feature>
<dbReference type="GO" id="GO:0016757">
    <property type="term" value="F:glycosyltransferase activity"/>
    <property type="evidence" value="ECO:0007669"/>
    <property type="project" value="UniProtKB-KW"/>
</dbReference>
<evidence type="ECO:0000256" key="2">
    <source>
        <dbReference type="ARBA" id="ARBA00022676"/>
    </source>
</evidence>
<keyword evidence="2" id="KW-0328">Glycosyltransferase</keyword>
<dbReference type="AlphaFoldDB" id="A0A1F6LP03"/>
<dbReference type="InterPro" id="IPR029044">
    <property type="entry name" value="Nucleotide-diphossugar_trans"/>
</dbReference>
<dbReference type="Gene3D" id="3.90.550.10">
    <property type="entry name" value="Spore Coat Polysaccharide Biosynthesis Protein SpsA, Chain A"/>
    <property type="match status" value="1"/>
</dbReference>
<evidence type="ECO:0000256" key="5">
    <source>
        <dbReference type="ARBA" id="ARBA00022989"/>
    </source>
</evidence>
<evidence type="ECO:0000256" key="7">
    <source>
        <dbReference type="SAM" id="Phobius"/>
    </source>
</evidence>
<proteinExistence type="predicted"/>
<gene>
    <name evidence="9" type="ORF">A2848_02260</name>
</gene>
<evidence type="ECO:0000256" key="4">
    <source>
        <dbReference type="ARBA" id="ARBA00022692"/>
    </source>
</evidence>
<keyword evidence="4 7" id="KW-0812">Transmembrane</keyword>
<comment type="subcellular location">
    <subcellularLocation>
        <location evidence="1">Membrane</location>
        <topology evidence="1">Multi-pass membrane protein</topology>
    </subcellularLocation>
</comment>